<proteinExistence type="predicted"/>
<evidence type="ECO:0000256" key="3">
    <source>
        <dbReference type="PROSITE-ProRule" id="PRU00267"/>
    </source>
</evidence>
<feature type="region of interest" description="Disordered" evidence="4">
    <location>
        <begin position="222"/>
        <end position="252"/>
    </location>
</feature>
<dbReference type="Pfam" id="PF00505">
    <property type="entry name" value="HMG_box"/>
    <property type="match status" value="1"/>
</dbReference>
<dbReference type="Gene3D" id="1.10.30.10">
    <property type="entry name" value="High mobility group box domain"/>
    <property type="match status" value="1"/>
</dbReference>
<dbReference type="OrthoDB" id="2307332at2759"/>
<dbReference type="InterPro" id="IPR051356">
    <property type="entry name" value="SOX/SOX-like_TF"/>
</dbReference>
<evidence type="ECO:0000256" key="4">
    <source>
        <dbReference type="SAM" id="MobiDB-lite"/>
    </source>
</evidence>
<dbReference type="EMBL" id="JAACFV010000078">
    <property type="protein sequence ID" value="KAF7506919.1"/>
    <property type="molecule type" value="Genomic_DNA"/>
</dbReference>
<dbReference type="GO" id="GO:0000978">
    <property type="term" value="F:RNA polymerase II cis-regulatory region sequence-specific DNA binding"/>
    <property type="evidence" value="ECO:0007669"/>
    <property type="project" value="TreeGrafter"/>
</dbReference>
<dbReference type="AlphaFoldDB" id="A0A8H7E1B3"/>
<feature type="compositionally biased region" description="Polar residues" evidence="4">
    <location>
        <begin position="46"/>
        <end position="55"/>
    </location>
</feature>
<evidence type="ECO:0000256" key="2">
    <source>
        <dbReference type="ARBA" id="ARBA00023242"/>
    </source>
</evidence>
<accession>A0A8H7E1B3</accession>
<comment type="caution">
    <text evidence="6">The sequence shown here is derived from an EMBL/GenBank/DDBJ whole genome shotgun (WGS) entry which is preliminary data.</text>
</comment>
<keyword evidence="1 3" id="KW-0238">DNA-binding</keyword>
<organism evidence="6 7">
    <name type="scientific">Endocarpon pusillum</name>
    <dbReference type="NCBI Taxonomy" id="364733"/>
    <lineage>
        <taxon>Eukaryota</taxon>
        <taxon>Fungi</taxon>
        <taxon>Dikarya</taxon>
        <taxon>Ascomycota</taxon>
        <taxon>Pezizomycotina</taxon>
        <taxon>Eurotiomycetes</taxon>
        <taxon>Chaetothyriomycetidae</taxon>
        <taxon>Verrucariales</taxon>
        <taxon>Verrucariaceae</taxon>
        <taxon>Endocarpon</taxon>
    </lineage>
</organism>
<dbReference type="GO" id="GO:0000981">
    <property type="term" value="F:DNA-binding transcription factor activity, RNA polymerase II-specific"/>
    <property type="evidence" value="ECO:0007669"/>
    <property type="project" value="TreeGrafter"/>
</dbReference>
<dbReference type="InterPro" id="IPR036910">
    <property type="entry name" value="HMG_box_dom_sf"/>
</dbReference>
<gene>
    <name evidence="6" type="ORF">GJ744_011160</name>
</gene>
<evidence type="ECO:0000313" key="7">
    <source>
        <dbReference type="Proteomes" id="UP000606974"/>
    </source>
</evidence>
<feature type="domain" description="HMG box" evidence="5">
    <location>
        <begin position="314"/>
        <end position="381"/>
    </location>
</feature>
<evidence type="ECO:0000256" key="1">
    <source>
        <dbReference type="ARBA" id="ARBA00023125"/>
    </source>
</evidence>
<reference evidence="6" key="1">
    <citation type="submission" date="2020-02" db="EMBL/GenBank/DDBJ databases">
        <authorList>
            <person name="Palmer J.M."/>
        </authorList>
    </citation>
    <scope>NUCLEOTIDE SEQUENCE</scope>
    <source>
        <strain evidence="6">EPUS1.4</strain>
        <tissue evidence="6">Thallus</tissue>
    </source>
</reference>
<feature type="region of interest" description="Disordered" evidence="4">
    <location>
        <begin position="35"/>
        <end position="65"/>
    </location>
</feature>
<evidence type="ECO:0000259" key="5">
    <source>
        <dbReference type="PROSITE" id="PS50118"/>
    </source>
</evidence>
<dbReference type="Proteomes" id="UP000606974">
    <property type="component" value="Unassembled WGS sequence"/>
</dbReference>
<dbReference type="GO" id="GO:0005634">
    <property type="term" value="C:nucleus"/>
    <property type="evidence" value="ECO:0007669"/>
    <property type="project" value="UniProtKB-UniRule"/>
</dbReference>
<keyword evidence="7" id="KW-1185">Reference proteome</keyword>
<dbReference type="PANTHER" id="PTHR45789">
    <property type="entry name" value="FI18025P1"/>
    <property type="match status" value="1"/>
</dbReference>
<feature type="region of interest" description="Disordered" evidence="4">
    <location>
        <begin position="362"/>
        <end position="381"/>
    </location>
</feature>
<sequence>MSSTFTFDDFLLEDPELSVMDGNWLAELEDSSRPLTELGAPAASIRQGTVMQTASPEARKSESDPQLQAMLTSLETGTQDYIAPTTCIDPLLLGQSGTSTHQSDPFALPELGRTLALDSGYYEMAALPPLPPLPLFGSTPPPVPPKDHDNTLAWSHLTPSIGNPPPVPPKYNFTNLTSDALRSASSSRSHLIARYPRQPLLSVPVYDDVEDLALDPREQLNHSAAAPSAEDQGQLAARKYEETRQTSEAASRQPIEGVLAQIGQTKPIRTIALDKPLSVITKDWPVPLDDTYAKVHRSAEQRRAEVNNKNNGKVPRPVNAFMLYRSAYAKRVKEYAGENGGKIVSRITGVSWSMESHEVKELYQNSAEEASEQEKKESRWR</sequence>
<protein>
    <recommendedName>
        <fullName evidence="5">HMG box domain-containing protein</fullName>
    </recommendedName>
</protein>
<feature type="compositionally biased region" description="Basic and acidic residues" evidence="4">
    <location>
        <begin position="372"/>
        <end position="381"/>
    </location>
</feature>
<dbReference type="InterPro" id="IPR009071">
    <property type="entry name" value="HMG_box_dom"/>
</dbReference>
<dbReference type="SUPFAM" id="SSF47095">
    <property type="entry name" value="HMG-box"/>
    <property type="match status" value="1"/>
</dbReference>
<keyword evidence="2 3" id="KW-0539">Nucleus</keyword>
<feature type="DNA-binding region" description="HMG box" evidence="3">
    <location>
        <begin position="314"/>
        <end position="381"/>
    </location>
</feature>
<name>A0A8H7E1B3_9EURO</name>
<evidence type="ECO:0000313" key="6">
    <source>
        <dbReference type="EMBL" id="KAF7506919.1"/>
    </source>
</evidence>
<dbReference type="PROSITE" id="PS50118">
    <property type="entry name" value="HMG_BOX_2"/>
    <property type="match status" value="1"/>
</dbReference>
<dbReference type="PANTHER" id="PTHR45789:SF2">
    <property type="entry name" value="FI18025P1"/>
    <property type="match status" value="1"/>
</dbReference>